<dbReference type="CDD" id="cd04480">
    <property type="entry name" value="RPA1_DBD_A_like"/>
    <property type="match status" value="1"/>
</dbReference>
<protein>
    <submittedName>
        <fullName evidence="5">Uncharacterized protein</fullName>
    </submittedName>
</protein>
<feature type="compositionally biased region" description="Low complexity" evidence="2">
    <location>
        <begin position="887"/>
        <end position="901"/>
    </location>
</feature>
<dbReference type="Pfam" id="PF02721">
    <property type="entry name" value="DUF223"/>
    <property type="match status" value="2"/>
</dbReference>
<dbReference type="PANTHER" id="PTHR47165">
    <property type="entry name" value="OS03G0429900 PROTEIN"/>
    <property type="match status" value="1"/>
</dbReference>
<organism evidence="5 6">
    <name type="scientific">Heracleum sosnowskyi</name>
    <dbReference type="NCBI Taxonomy" id="360622"/>
    <lineage>
        <taxon>Eukaryota</taxon>
        <taxon>Viridiplantae</taxon>
        <taxon>Streptophyta</taxon>
        <taxon>Embryophyta</taxon>
        <taxon>Tracheophyta</taxon>
        <taxon>Spermatophyta</taxon>
        <taxon>Magnoliopsida</taxon>
        <taxon>eudicotyledons</taxon>
        <taxon>Gunneridae</taxon>
        <taxon>Pentapetalae</taxon>
        <taxon>asterids</taxon>
        <taxon>campanulids</taxon>
        <taxon>Apiales</taxon>
        <taxon>Apiaceae</taxon>
        <taxon>Apioideae</taxon>
        <taxon>apioid superclade</taxon>
        <taxon>Tordylieae</taxon>
        <taxon>Tordyliinae</taxon>
        <taxon>Heracleum</taxon>
    </lineage>
</organism>
<proteinExistence type="predicted"/>
<feature type="region of interest" description="Disordered" evidence="2">
    <location>
        <begin position="418"/>
        <end position="450"/>
    </location>
</feature>
<dbReference type="InterPro" id="IPR003871">
    <property type="entry name" value="RFA1B/D_OB_1st"/>
</dbReference>
<evidence type="ECO:0000313" key="6">
    <source>
        <dbReference type="Proteomes" id="UP001237642"/>
    </source>
</evidence>
<evidence type="ECO:0000259" key="4">
    <source>
        <dbReference type="Pfam" id="PF16900"/>
    </source>
</evidence>
<reference evidence="5" key="2">
    <citation type="submission" date="2023-05" db="EMBL/GenBank/DDBJ databases">
        <authorList>
            <person name="Schelkunov M.I."/>
        </authorList>
    </citation>
    <scope>NUCLEOTIDE SEQUENCE</scope>
    <source>
        <strain evidence="5">Hsosn_3</strain>
        <tissue evidence="5">Leaf</tissue>
    </source>
</reference>
<dbReference type="InterPro" id="IPR031657">
    <property type="entry name" value="REPA_OB_2"/>
</dbReference>
<keyword evidence="1" id="KW-0238">DNA-binding</keyword>
<dbReference type="Gene3D" id="2.40.50.140">
    <property type="entry name" value="Nucleic acid-binding proteins"/>
    <property type="match status" value="6"/>
</dbReference>
<evidence type="ECO:0000313" key="5">
    <source>
        <dbReference type="EMBL" id="KAK1379230.1"/>
    </source>
</evidence>
<dbReference type="SUPFAM" id="SSF50249">
    <property type="entry name" value="Nucleic acid-binding proteins"/>
    <property type="match status" value="6"/>
</dbReference>
<feature type="domain" description="Replication protein A 70 kDa DNA-binding subunit B/D first OB fold" evidence="3">
    <location>
        <begin position="474"/>
        <end position="571"/>
    </location>
</feature>
<feature type="domain" description="Replication protein A OB" evidence="4">
    <location>
        <begin position="597"/>
        <end position="660"/>
    </location>
</feature>
<dbReference type="Pfam" id="PF16900">
    <property type="entry name" value="REPA_OB_2"/>
    <property type="match status" value="1"/>
</dbReference>
<sequence length="924" mass="107089">MELNKYDQLSKLDMSTYDWECRVRAQAVWKAMNRETQEFWGLNIIFIDDSNSRIHAYANAKYCGDIEKDLVEGRVYLLSNFKVKDFLGDETYRPVRNKKHIFFTKDTKLKEGKAEGLKIEKYAFDLFHMMEIEKLANDNRFLVDMVGFMKNRGPIITTNKNNQDKHRLKLELVDGRHGVPVTFFDEFALALDKVLPLNDDEDVILIICCAKVNRYDGKAHLSNYPATRVYINPDHYSADNLRKSLEALKTLSEEYIEKQVCCEVLVKKIETEQKWYLTNCINEVQLEGDKFKCHYCKRIIPHPRRRFQIQTLYSDNTASVSIVFPDSEVSRILQKTVEDLYSPDQEELGEKVFPTELKQFENHKYNITIQLKEDNIVKGSCIYEAIEIGETIESSGNFTPKHQSIQEEVLSDMKGMETEDLTKETPQTERSINTKTRSRKNQQPIPFDADNDIGARRKVDKVIEHKFNFINLKEGNFDWKLKVRIIRLWRGVTKSGEVFKGFNIILLDDNNNRIHAFVPGSCSDKLEEKLQVGKICLIRKFEVQKYKADIKFRCLRNDVQLVFSTETQVKEIQDDDKSIEANVFDFYDHSELKALTTQKTYLADVVGIIKHYEPLTNLVNRLGDPQKQVKMIITYGRSSVNVTFWDTFAENFDKEMNEVVEKPVILIIASSRVGLWNEEVDLSSVGATQFYLNYNHYSVLQLRKRLTQVGFTDQIYAKDKHSTVELLKVAAIQNLGKEYIEREVFAHLNIHSMEETEKWYSTICTACEQELKIDEGNYYCRNCDRILPHPDKKFNISVIVGDDTGDIQVRLGDQQIRTVVGNRAVHILKEVGQATTFPTTLQKLEKQNFTVKLIIKEVNVVNNVPIYKATNICKGFIDPNEKKEETNTSSQQNTAQTSSSSYHLDGMSQLNFQSPMSTTKMKEH</sequence>
<evidence type="ECO:0000256" key="2">
    <source>
        <dbReference type="SAM" id="MobiDB-lite"/>
    </source>
</evidence>
<feature type="compositionally biased region" description="Basic and acidic residues" evidence="2">
    <location>
        <begin position="418"/>
        <end position="427"/>
    </location>
</feature>
<dbReference type="EMBL" id="JAUIZM010000006">
    <property type="protein sequence ID" value="KAK1379230.1"/>
    <property type="molecule type" value="Genomic_DNA"/>
</dbReference>
<evidence type="ECO:0000256" key="1">
    <source>
        <dbReference type="ARBA" id="ARBA00023125"/>
    </source>
</evidence>
<keyword evidence="6" id="KW-1185">Reference proteome</keyword>
<dbReference type="InterPro" id="IPR012340">
    <property type="entry name" value="NA-bd_OB-fold"/>
</dbReference>
<comment type="caution">
    <text evidence="5">The sequence shown here is derived from an EMBL/GenBank/DDBJ whole genome shotgun (WGS) entry which is preliminary data.</text>
</comment>
<name>A0AAD8MK91_9APIA</name>
<feature type="domain" description="Replication protein A 70 kDa DNA-binding subunit B/D first OB fold" evidence="3">
    <location>
        <begin position="5"/>
        <end position="110"/>
    </location>
</feature>
<accession>A0AAD8MK91</accession>
<feature type="region of interest" description="Disordered" evidence="2">
    <location>
        <begin position="882"/>
        <end position="924"/>
    </location>
</feature>
<reference evidence="5" key="1">
    <citation type="submission" date="2023-02" db="EMBL/GenBank/DDBJ databases">
        <title>Genome of toxic invasive species Heracleum sosnowskyi carries increased number of genes despite the absence of recent whole-genome duplications.</title>
        <authorList>
            <person name="Schelkunov M."/>
            <person name="Shtratnikova V."/>
            <person name="Makarenko M."/>
            <person name="Klepikova A."/>
            <person name="Omelchenko D."/>
            <person name="Novikova G."/>
            <person name="Obukhova E."/>
            <person name="Bogdanov V."/>
            <person name="Penin A."/>
            <person name="Logacheva M."/>
        </authorList>
    </citation>
    <scope>NUCLEOTIDE SEQUENCE</scope>
    <source>
        <strain evidence="5">Hsosn_3</strain>
        <tissue evidence="5">Leaf</tissue>
    </source>
</reference>
<gene>
    <name evidence="5" type="ORF">POM88_025974</name>
</gene>
<dbReference type="AlphaFoldDB" id="A0AAD8MK91"/>
<dbReference type="PANTHER" id="PTHR47165:SF4">
    <property type="entry name" value="OS03G0429900 PROTEIN"/>
    <property type="match status" value="1"/>
</dbReference>
<dbReference type="Proteomes" id="UP001237642">
    <property type="component" value="Unassembled WGS sequence"/>
</dbReference>
<dbReference type="CDD" id="cd04481">
    <property type="entry name" value="RPA1_DBD_B_like"/>
    <property type="match status" value="1"/>
</dbReference>
<evidence type="ECO:0000259" key="3">
    <source>
        <dbReference type="Pfam" id="PF02721"/>
    </source>
</evidence>
<feature type="compositionally biased region" description="Polar residues" evidence="2">
    <location>
        <begin position="908"/>
        <end position="924"/>
    </location>
</feature>
<dbReference type="GO" id="GO:0003677">
    <property type="term" value="F:DNA binding"/>
    <property type="evidence" value="ECO:0007669"/>
    <property type="project" value="UniProtKB-KW"/>
</dbReference>